<reference evidence="3" key="1">
    <citation type="journal article" date="2014" name="Nat. Commun.">
        <title>The emerging biofuel crop Camelina sativa retains a highly undifferentiated hexaploid genome structure.</title>
        <authorList>
            <person name="Kagale S."/>
            <person name="Koh C."/>
            <person name="Nixon J."/>
            <person name="Bollina V."/>
            <person name="Clarke W.E."/>
            <person name="Tuteja R."/>
            <person name="Spillane C."/>
            <person name="Robinson S.J."/>
            <person name="Links M.G."/>
            <person name="Clarke C."/>
            <person name="Higgins E.E."/>
            <person name="Huebert T."/>
            <person name="Sharpe A.G."/>
            <person name="Parkin I.A."/>
        </authorList>
    </citation>
    <scope>NUCLEOTIDE SEQUENCE [LARGE SCALE GENOMIC DNA]</scope>
    <source>
        <strain evidence="3">cv. DH55</strain>
    </source>
</reference>
<dbReference type="Pfam" id="PF22936">
    <property type="entry name" value="Pol_BBD"/>
    <property type="match status" value="1"/>
</dbReference>
<feature type="region of interest" description="Disordered" evidence="1">
    <location>
        <begin position="1"/>
        <end position="33"/>
    </location>
</feature>
<evidence type="ECO:0000313" key="3">
    <source>
        <dbReference type="Proteomes" id="UP000694864"/>
    </source>
</evidence>
<evidence type="ECO:0000259" key="2">
    <source>
        <dbReference type="Pfam" id="PF22936"/>
    </source>
</evidence>
<name>A0ABM0VY90_CAMSA</name>
<dbReference type="PANTHER" id="PTHR35317">
    <property type="entry name" value="OS04G0629600 PROTEIN"/>
    <property type="match status" value="1"/>
</dbReference>
<sequence length="347" mass="39203">MSNPLVADSRSRWRKRQRLERSSSVGDPGGAEEALMEEDETAMADLALHDREKGKIFSRIAPAKSSKEAWDSLQTEFQGTPQVRLIKLQSLRREYENLKMNEGDNIKVFTEKLIDLGNQLRVHGEEKTDYQIVQKILISLPARFDSIVAVMKQTKDLTSLPVTELIGTLKAHEKRVEARGATMSEGAFNVRTRGGKSGFKSFNNQSHGYQGKGKRWCGFWNFSKCGIRGHGSREFQSKRYERAHMSLEDEDEDDGIHMLFSASEENPTPTKEAVWLIDSVCTNHMTKEESYFTRPDRSVKVPIRVGNGEIVMTAGKGDIIVMTNRGKRVIKDVFLVPGVEKNLINVP</sequence>
<evidence type="ECO:0000313" key="4">
    <source>
        <dbReference type="RefSeq" id="XP_010462955.1"/>
    </source>
</evidence>
<dbReference type="InterPro" id="IPR054722">
    <property type="entry name" value="PolX-like_BBD"/>
</dbReference>
<dbReference type="Pfam" id="PF14223">
    <property type="entry name" value="Retrotran_gag_2"/>
    <property type="match status" value="1"/>
</dbReference>
<dbReference type="PANTHER" id="PTHR35317:SF35">
    <property type="entry name" value="DUF4219 DOMAIN-CONTAINING PROTEIN"/>
    <property type="match status" value="1"/>
</dbReference>
<dbReference type="GeneID" id="104743593"/>
<protein>
    <submittedName>
        <fullName evidence="4">Uncharacterized protein LOC104743593</fullName>
    </submittedName>
</protein>
<feature type="domain" description="Retrovirus-related Pol polyprotein from transposon TNT 1-94-like beta-barrel" evidence="2">
    <location>
        <begin position="275"/>
        <end position="346"/>
    </location>
</feature>
<gene>
    <name evidence="4" type="primary">LOC104743593</name>
</gene>
<organism evidence="3 4">
    <name type="scientific">Camelina sativa</name>
    <name type="common">False flax</name>
    <name type="synonym">Myagrum sativum</name>
    <dbReference type="NCBI Taxonomy" id="90675"/>
    <lineage>
        <taxon>Eukaryota</taxon>
        <taxon>Viridiplantae</taxon>
        <taxon>Streptophyta</taxon>
        <taxon>Embryophyta</taxon>
        <taxon>Tracheophyta</taxon>
        <taxon>Spermatophyta</taxon>
        <taxon>Magnoliopsida</taxon>
        <taxon>eudicotyledons</taxon>
        <taxon>Gunneridae</taxon>
        <taxon>Pentapetalae</taxon>
        <taxon>rosids</taxon>
        <taxon>malvids</taxon>
        <taxon>Brassicales</taxon>
        <taxon>Brassicaceae</taxon>
        <taxon>Camelineae</taxon>
        <taxon>Camelina</taxon>
    </lineage>
</organism>
<reference evidence="4" key="2">
    <citation type="submission" date="2025-08" db="UniProtKB">
        <authorList>
            <consortium name="RefSeq"/>
        </authorList>
    </citation>
    <scope>IDENTIFICATION</scope>
    <source>
        <tissue evidence="4">Leaf</tissue>
    </source>
</reference>
<proteinExistence type="predicted"/>
<keyword evidence="3" id="KW-1185">Reference proteome</keyword>
<dbReference type="RefSeq" id="XP_010462955.1">
    <property type="nucleotide sequence ID" value="XM_010464653.1"/>
</dbReference>
<dbReference type="Proteomes" id="UP000694864">
    <property type="component" value="Chromosome 14"/>
</dbReference>
<accession>A0ABM0VY90</accession>
<evidence type="ECO:0000256" key="1">
    <source>
        <dbReference type="SAM" id="MobiDB-lite"/>
    </source>
</evidence>